<accession>A0ABW2LAN7</accession>
<organism evidence="1 2">
    <name type="scientific">Haloferula chungangensis</name>
    <dbReference type="NCBI Taxonomy" id="1048331"/>
    <lineage>
        <taxon>Bacteria</taxon>
        <taxon>Pseudomonadati</taxon>
        <taxon>Verrucomicrobiota</taxon>
        <taxon>Verrucomicrobiia</taxon>
        <taxon>Verrucomicrobiales</taxon>
        <taxon>Verrucomicrobiaceae</taxon>
        <taxon>Haloferula</taxon>
    </lineage>
</organism>
<reference evidence="2" key="1">
    <citation type="journal article" date="2019" name="Int. J. Syst. Evol. Microbiol.">
        <title>The Global Catalogue of Microorganisms (GCM) 10K type strain sequencing project: providing services to taxonomists for standard genome sequencing and annotation.</title>
        <authorList>
            <consortium name="The Broad Institute Genomics Platform"/>
            <consortium name="The Broad Institute Genome Sequencing Center for Infectious Disease"/>
            <person name="Wu L."/>
            <person name="Ma J."/>
        </authorList>
    </citation>
    <scope>NUCLEOTIDE SEQUENCE [LARGE SCALE GENOMIC DNA]</scope>
    <source>
        <strain evidence="2">CGMCC 4.1467</strain>
    </source>
</reference>
<dbReference type="Proteomes" id="UP001596472">
    <property type="component" value="Unassembled WGS sequence"/>
</dbReference>
<protein>
    <recommendedName>
        <fullName evidence="3">ParA family protein</fullName>
    </recommendedName>
</protein>
<evidence type="ECO:0008006" key="3">
    <source>
        <dbReference type="Google" id="ProtNLM"/>
    </source>
</evidence>
<name>A0ABW2LAN7_9BACT</name>
<evidence type="ECO:0000313" key="1">
    <source>
        <dbReference type="EMBL" id="MFC7339526.1"/>
    </source>
</evidence>
<keyword evidence="2" id="KW-1185">Reference proteome</keyword>
<comment type="caution">
    <text evidence="1">The sequence shown here is derived from an EMBL/GenBank/DDBJ whole genome shotgun (WGS) entry which is preliminary data.</text>
</comment>
<proteinExistence type="predicted"/>
<gene>
    <name evidence="1" type="ORF">ACFQY0_20205</name>
</gene>
<sequence length="159" mass="16974">MTKAADQTTPAPPKQKAHIIIAPQSAGRIGKSTVAEAIITWAKFAGIDHVILDLDAEHKTLSQRYPDQSTVFPEAASSDDGFMELLGAVVEAPAPLIVADFPAQATDHLLRQLDERNGLGILETSGVTVTCLIFPADDTAARQSAVKCVTTLGDRQREK</sequence>
<evidence type="ECO:0000313" key="2">
    <source>
        <dbReference type="Proteomes" id="UP001596472"/>
    </source>
</evidence>
<dbReference type="EMBL" id="JBHTBS010000019">
    <property type="protein sequence ID" value="MFC7339526.1"/>
    <property type="molecule type" value="Genomic_DNA"/>
</dbReference>
<dbReference type="RefSeq" id="WP_379716510.1">
    <property type="nucleotide sequence ID" value="NZ_JBHTBS010000019.1"/>
</dbReference>